<protein>
    <submittedName>
        <fullName evidence="1">Uncharacterized protein</fullName>
    </submittedName>
</protein>
<evidence type="ECO:0000313" key="2">
    <source>
        <dbReference type="Proteomes" id="UP001529510"/>
    </source>
</evidence>
<dbReference type="EMBL" id="JAMKFB020000002">
    <property type="protein sequence ID" value="KAL0201895.1"/>
    <property type="molecule type" value="Genomic_DNA"/>
</dbReference>
<organism evidence="1 2">
    <name type="scientific">Cirrhinus mrigala</name>
    <name type="common">Mrigala</name>
    <dbReference type="NCBI Taxonomy" id="683832"/>
    <lineage>
        <taxon>Eukaryota</taxon>
        <taxon>Metazoa</taxon>
        <taxon>Chordata</taxon>
        <taxon>Craniata</taxon>
        <taxon>Vertebrata</taxon>
        <taxon>Euteleostomi</taxon>
        <taxon>Actinopterygii</taxon>
        <taxon>Neopterygii</taxon>
        <taxon>Teleostei</taxon>
        <taxon>Ostariophysi</taxon>
        <taxon>Cypriniformes</taxon>
        <taxon>Cyprinidae</taxon>
        <taxon>Labeoninae</taxon>
        <taxon>Labeonini</taxon>
        <taxon>Cirrhinus</taxon>
    </lineage>
</organism>
<reference evidence="1 2" key="1">
    <citation type="submission" date="2024-05" db="EMBL/GenBank/DDBJ databases">
        <title>Genome sequencing and assembly of Indian major carp, Cirrhinus mrigala (Hamilton, 1822).</title>
        <authorList>
            <person name="Mohindra V."/>
            <person name="Chowdhury L.M."/>
            <person name="Lal K."/>
            <person name="Jena J.K."/>
        </authorList>
    </citation>
    <scope>NUCLEOTIDE SEQUENCE [LARGE SCALE GENOMIC DNA]</scope>
    <source>
        <strain evidence="1">CM1030</strain>
        <tissue evidence="1">Blood</tissue>
    </source>
</reference>
<dbReference type="Proteomes" id="UP001529510">
    <property type="component" value="Unassembled WGS sequence"/>
</dbReference>
<feature type="non-terminal residue" evidence="1">
    <location>
        <position position="63"/>
    </location>
</feature>
<evidence type="ECO:0000313" key="1">
    <source>
        <dbReference type="EMBL" id="KAL0201895.1"/>
    </source>
</evidence>
<comment type="caution">
    <text evidence="1">The sequence shown here is derived from an EMBL/GenBank/DDBJ whole genome shotgun (WGS) entry which is preliminary data.</text>
</comment>
<keyword evidence="2" id="KW-1185">Reference proteome</keyword>
<name>A0ABD0RUW2_CIRMR</name>
<proteinExistence type="predicted"/>
<dbReference type="AlphaFoldDB" id="A0ABD0RUW2"/>
<accession>A0ABD0RUW2</accession>
<gene>
    <name evidence="1" type="ORF">M9458_005082</name>
</gene>
<sequence>MYDDAENMNVMYPPNLSPDEQLVYETEEAKSLAEVATLVARSLYMQAGGESTSLSNITADPKI</sequence>